<protein>
    <submittedName>
        <fullName evidence="2">Uncharacterized protein</fullName>
    </submittedName>
</protein>
<dbReference type="Proteomes" id="UP000182466">
    <property type="component" value="Unassembled WGS sequence"/>
</dbReference>
<organism evidence="2 3">
    <name type="scientific">Sedimentitalea nanhaiensis</name>
    <dbReference type="NCBI Taxonomy" id="999627"/>
    <lineage>
        <taxon>Bacteria</taxon>
        <taxon>Pseudomonadati</taxon>
        <taxon>Pseudomonadota</taxon>
        <taxon>Alphaproteobacteria</taxon>
        <taxon>Rhodobacterales</taxon>
        <taxon>Paracoccaceae</taxon>
        <taxon>Sedimentitalea</taxon>
    </lineage>
</organism>
<proteinExistence type="predicted"/>
<dbReference type="EMBL" id="FPAW01000008">
    <property type="protein sequence ID" value="SFT82449.1"/>
    <property type="molecule type" value="Genomic_DNA"/>
</dbReference>
<name>A0A1I7B5H1_9RHOB</name>
<dbReference type="RefSeq" id="WP_027263614.1">
    <property type="nucleotide sequence ID" value="NZ_FPAW01000008.1"/>
</dbReference>
<dbReference type="OrthoDB" id="7709427at2"/>
<dbReference type="eggNOG" id="ENOG502ZQ4S">
    <property type="taxonomic scope" value="Bacteria"/>
</dbReference>
<dbReference type="AlphaFoldDB" id="A0A1I7B5H1"/>
<evidence type="ECO:0000313" key="3">
    <source>
        <dbReference type="Proteomes" id="UP000182466"/>
    </source>
</evidence>
<gene>
    <name evidence="2" type="ORF">SAMN05216236_108159</name>
</gene>
<keyword evidence="3" id="KW-1185">Reference proteome</keyword>
<evidence type="ECO:0000256" key="1">
    <source>
        <dbReference type="SAM" id="SignalP"/>
    </source>
</evidence>
<feature type="signal peptide" evidence="1">
    <location>
        <begin position="1"/>
        <end position="19"/>
    </location>
</feature>
<reference evidence="2 3" key="1">
    <citation type="submission" date="2016-10" db="EMBL/GenBank/DDBJ databases">
        <authorList>
            <person name="de Groot N.N."/>
        </authorList>
    </citation>
    <scope>NUCLEOTIDE SEQUENCE [LARGE SCALE GENOMIC DNA]</scope>
    <source>
        <strain evidence="2 3">CGMCC 1.10959</strain>
    </source>
</reference>
<keyword evidence="1" id="KW-0732">Signal</keyword>
<sequence length="116" mass="12406">MTRLTLAACLMALPVAALAQGSEEKVDPADLAADALFEKVGGPQHIRGLELSPVYGSGGHAVICATSNAHDANGNFIGLTYWQMTFNADRTEVTSVRNVTGLFSDCYSESYKTHRN</sequence>
<feature type="chain" id="PRO_5010173232" evidence="1">
    <location>
        <begin position="20"/>
        <end position="116"/>
    </location>
</feature>
<accession>A0A1I7B5H1</accession>
<evidence type="ECO:0000313" key="2">
    <source>
        <dbReference type="EMBL" id="SFT82449.1"/>
    </source>
</evidence>